<dbReference type="Proteomes" id="UP000053236">
    <property type="component" value="Unassembled WGS sequence"/>
</dbReference>
<dbReference type="SUPFAM" id="SSF56024">
    <property type="entry name" value="Phospholipase D/nuclease"/>
    <property type="match status" value="1"/>
</dbReference>
<dbReference type="EMBL" id="KI689475">
    <property type="protein sequence ID" value="ETK72885.1"/>
    <property type="molecule type" value="Genomic_DNA"/>
</dbReference>
<dbReference type="AlphaFoldDB" id="W2FS25"/>
<proteinExistence type="predicted"/>
<reference evidence="1" key="1">
    <citation type="submission" date="2013-11" db="EMBL/GenBank/DDBJ databases">
        <title>The Genome Sequence of Phytophthora parasitica CJ02B3.</title>
        <authorList>
            <consortium name="The Broad Institute Genomics Platform"/>
            <person name="Russ C."/>
            <person name="Tyler B."/>
            <person name="Panabieres F."/>
            <person name="Shan W."/>
            <person name="Tripathy S."/>
            <person name="Grunwald N."/>
            <person name="Machado M."/>
            <person name="Johnson C.S."/>
            <person name="Arredondo F."/>
            <person name="Hong C."/>
            <person name="Coffey M."/>
            <person name="Young S.K."/>
            <person name="Zeng Q."/>
            <person name="Gargeya S."/>
            <person name="Fitzgerald M."/>
            <person name="Abouelleil A."/>
            <person name="Alvarado L."/>
            <person name="Chapman S.B."/>
            <person name="Gainer-Dewar J."/>
            <person name="Goldberg J."/>
            <person name="Griggs A."/>
            <person name="Gujja S."/>
            <person name="Hansen M."/>
            <person name="Howarth C."/>
            <person name="Imamovic A."/>
            <person name="Ireland A."/>
            <person name="Larimer J."/>
            <person name="McCowan C."/>
            <person name="Murphy C."/>
            <person name="Pearson M."/>
            <person name="Poon T.W."/>
            <person name="Priest M."/>
            <person name="Roberts A."/>
            <person name="Saif S."/>
            <person name="Shea T."/>
            <person name="Sykes S."/>
            <person name="Wortman J."/>
            <person name="Nusbaum C."/>
            <person name="Birren B."/>
        </authorList>
    </citation>
    <scope>NUCLEOTIDE SEQUENCE [LARGE SCALE GENOMIC DNA]</scope>
    <source>
        <strain evidence="1">CJ02B3</strain>
    </source>
</reference>
<protein>
    <submittedName>
        <fullName evidence="1">Uncharacterized protein</fullName>
    </submittedName>
</protein>
<sequence length="177" mass="19669">MLSKTMDVEGDKDMLDVAVFGLAVRWYRWRFSTLGKATATATHAVRATCTHALRGSLQSLEVCFAGSIGSANWNRRSMTSDPELNAEVVDGETVKSPEGVIIGKLPRDFRIRKFVEMTKLSYDELDAMAFLEAVNQLAIAATDESTILEKMEIIHHSYFFAITDTIRKISDPQGTCT</sequence>
<organism evidence="1">
    <name type="scientific">Phytophthora nicotianae</name>
    <name type="common">Potato buckeye rot agent</name>
    <name type="synonym">Phytophthora parasitica</name>
    <dbReference type="NCBI Taxonomy" id="4792"/>
    <lineage>
        <taxon>Eukaryota</taxon>
        <taxon>Sar</taxon>
        <taxon>Stramenopiles</taxon>
        <taxon>Oomycota</taxon>
        <taxon>Peronosporomycetes</taxon>
        <taxon>Peronosporales</taxon>
        <taxon>Peronosporaceae</taxon>
        <taxon>Phytophthora</taxon>
    </lineage>
</organism>
<name>W2FS25_PHYNI</name>
<gene>
    <name evidence="1" type="ORF">L915_20111</name>
</gene>
<dbReference type="VEuPathDB" id="FungiDB:PPTG_05983"/>
<evidence type="ECO:0000313" key="1">
    <source>
        <dbReference type="EMBL" id="ETK72885.1"/>
    </source>
</evidence>
<accession>W2FS25</accession>